<dbReference type="AlphaFoldDB" id="A0A1H9YT34"/>
<dbReference type="RefSeq" id="WP_091848470.1">
    <property type="nucleotide sequence ID" value="NZ_FOHZ01000001.1"/>
</dbReference>
<accession>A0A1H9YT34</accession>
<organism evidence="9 10">
    <name type="scientific">Marinobacter segnicrescens</name>
    <dbReference type="NCBI Taxonomy" id="430453"/>
    <lineage>
        <taxon>Bacteria</taxon>
        <taxon>Pseudomonadati</taxon>
        <taxon>Pseudomonadota</taxon>
        <taxon>Gammaproteobacteria</taxon>
        <taxon>Pseudomonadales</taxon>
        <taxon>Marinobacteraceae</taxon>
        <taxon>Marinobacter</taxon>
    </lineage>
</organism>
<dbReference type="PANTHER" id="PTHR11054:SF0">
    <property type="entry name" value="6-PHOSPHOGLUCONOLACTONASE"/>
    <property type="match status" value="1"/>
</dbReference>
<feature type="domain" description="Glucosamine/galactosamine-6-phosphate isomerase" evidence="8">
    <location>
        <begin position="19"/>
        <end position="237"/>
    </location>
</feature>
<dbReference type="OrthoDB" id="9810967at2"/>
<evidence type="ECO:0000259" key="8">
    <source>
        <dbReference type="Pfam" id="PF01182"/>
    </source>
</evidence>
<evidence type="ECO:0000256" key="4">
    <source>
        <dbReference type="ARBA" id="ARBA00010662"/>
    </source>
</evidence>
<gene>
    <name evidence="7" type="primary">pgl</name>
    <name evidence="9" type="ORF">SAMN04487962_101326</name>
</gene>
<dbReference type="STRING" id="430453.SAMN04487962_101326"/>
<dbReference type="InterPro" id="IPR005900">
    <property type="entry name" value="6-phosphogluconolactonase_DevB"/>
</dbReference>
<evidence type="ECO:0000256" key="6">
    <source>
        <dbReference type="ARBA" id="ARBA00020337"/>
    </source>
</evidence>
<comment type="pathway">
    <text evidence="3 7">Carbohydrate degradation; pentose phosphate pathway; D-ribulose 5-phosphate from D-glucose 6-phosphate (oxidative stage): step 2/3.</text>
</comment>
<dbReference type="UniPathway" id="UPA00115">
    <property type="reaction ID" value="UER00409"/>
</dbReference>
<evidence type="ECO:0000256" key="2">
    <source>
        <dbReference type="ARBA" id="ARBA00002681"/>
    </source>
</evidence>
<proteinExistence type="inferred from homology"/>
<comment type="catalytic activity">
    <reaction evidence="1 7">
        <text>6-phospho-D-glucono-1,5-lactone + H2O = 6-phospho-D-gluconate + H(+)</text>
        <dbReference type="Rhea" id="RHEA:12556"/>
        <dbReference type="ChEBI" id="CHEBI:15377"/>
        <dbReference type="ChEBI" id="CHEBI:15378"/>
        <dbReference type="ChEBI" id="CHEBI:57955"/>
        <dbReference type="ChEBI" id="CHEBI:58759"/>
        <dbReference type="EC" id="3.1.1.31"/>
    </reaction>
</comment>
<evidence type="ECO:0000313" key="10">
    <source>
        <dbReference type="Proteomes" id="UP000198762"/>
    </source>
</evidence>
<dbReference type="Proteomes" id="UP000198762">
    <property type="component" value="Unassembled WGS sequence"/>
</dbReference>
<evidence type="ECO:0000313" key="9">
    <source>
        <dbReference type="EMBL" id="SES72279.1"/>
    </source>
</evidence>
<dbReference type="Pfam" id="PF01182">
    <property type="entry name" value="Glucosamine_iso"/>
    <property type="match status" value="1"/>
</dbReference>
<dbReference type="CDD" id="cd01400">
    <property type="entry name" value="6PGL"/>
    <property type="match status" value="1"/>
</dbReference>
<evidence type="ECO:0000256" key="7">
    <source>
        <dbReference type="RuleBase" id="RU365095"/>
    </source>
</evidence>
<evidence type="ECO:0000256" key="1">
    <source>
        <dbReference type="ARBA" id="ARBA00000832"/>
    </source>
</evidence>
<dbReference type="NCBIfam" id="TIGR01198">
    <property type="entry name" value="pgl"/>
    <property type="match status" value="1"/>
</dbReference>
<dbReference type="SUPFAM" id="SSF100950">
    <property type="entry name" value="NagB/RpiA/CoA transferase-like"/>
    <property type="match status" value="1"/>
</dbReference>
<dbReference type="GO" id="GO:0006098">
    <property type="term" value="P:pentose-phosphate shunt"/>
    <property type="evidence" value="ECO:0007669"/>
    <property type="project" value="UniProtKB-UniPathway"/>
</dbReference>
<evidence type="ECO:0000256" key="5">
    <source>
        <dbReference type="ARBA" id="ARBA00013198"/>
    </source>
</evidence>
<dbReference type="EC" id="3.1.1.31" evidence="5 7"/>
<sequence>MKTPEVIPGTGVALYRGEDSRTLAEALTVRVVDQLRQALTQHGEALLVVSGGRTPEAFLRRLSAADLDWARVHVVPTDERWVAKDDPARNSRMIRQFLLQHRAAEAQLHELVSDGQADPVAAATEASTRLRELPWPAAVVVLGMGEDGHTASLFPGAPELQQGLAKDAPLVIAMTPSSQDTRRLSLSASALSGANATLLLLQGEGKRKALELALAQPQALSERPIRVFFQQPLEVFWCP</sequence>
<keyword evidence="7" id="KW-0378">Hydrolase</keyword>
<protein>
    <recommendedName>
        <fullName evidence="6 7">6-phosphogluconolactonase</fullName>
        <shortName evidence="7">6PGL</shortName>
        <ecNumber evidence="5 7">3.1.1.31</ecNumber>
    </recommendedName>
</protein>
<dbReference type="InterPro" id="IPR037171">
    <property type="entry name" value="NagB/RpiA_transferase-like"/>
</dbReference>
<name>A0A1H9YT34_9GAMM</name>
<dbReference type="Gene3D" id="3.40.50.1360">
    <property type="match status" value="1"/>
</dbReference>
<dbReference type="InterPro" id="IPR039104">
    <property type="entry name" value="6PGL"/>
</dbReference>
<evidence type="ECO:0000256" key="3">
    <source>
        <dbReference type="ARBA" id="ARBA00004961"/>
    </source>
</evidence>
<comment type="similarity">
    <text evidence="4 7">Belongs to the glucosamine/galactosamine-6-phosphate isomerase family. 6-phosphogluconolactonase subfamily.</text>
</comment>
<reference evidence="10" key="1">
    <citation type="submission" date="2016-10" db="EMBL/GenBank/DDBJ databases">
        <authorList>
            <person name="Varghese N."/>
            <person name="Submissions S."/>
        </authorList>
    </citation>
    <scope>NUCLEOTIDE SEQUENCE [LARGE SCALE GENOMIC DNA]</scope>
    <source>
        <strain evidence="10">CGMCC 1.6489</strain>
    </source>
</reference>
<dbReference type="GO" id="GO:0017057">
    <property type="term" value="F:6-phosphogluconolactonase activity"/>
    <property type="evidence" value="ECO:0007669"/>
    <property type="project" value="UniProtKB-UniRule"/>
</dbReference>
<dbReference type="InterPro" id="IPR006148">
    <property type="entry name" value="Glc/Gal-6P_isomerase"/>
</dbReference>
<dbReference type="GO" id="GO:0005975">
    <property type="term" value="P:carbohydrate metabolic process"/>
    <property type="evidence" value="ECO:0007669"/>
    <property type="project" value="UniProtKB-UniRule"/>
</dbReference>
<dbReference type="EMBL" id="FOHZ01000001">
    <property type="protein sequence ID" value="SES72279.1"/>
    <property type="molecule type" value="Genomic_DNA"/>
</dbReference>
<keyword evidence="10" id="KW-1185">Reference proteome</keyword>
<comment type="function">
    <text evidence="2 7">Hydrolysis of 6-phosphogluconolactone to 6-phosphogluconate.</text>
</comment>
<dbReference type="PANTHER" id="PTHR11054">
    <property type="entry name" value="6-PHOSPHOGLUCONOLACTONASE"/>
    <property type="match status" value="1"/>
</dbReference>